<accession>A0AAD8TJL2</accession>
<dbReference type="InterPro" id="IPR026960">
    <property type="entry name" value="RVT-Znf"/>
</dbReference>
<dbReference type="Pfam" id="PF13966">
    <property type="entry name" value="zf-RVT"/>
    <property type="match status" value="1"/>
</dbReference>
<evidence type="ECO:0000313" key="2">
    <source>
        <dbReference type="EMBL" id="KAK1682868.1"/>
    </source>
</evidence>
<evidence type="ECO:0000259" key="1">
    <source>
        <dbReference type="Pfam" id="PF13966"/>
    </source>
</evidence>
<dbReference type="EMBL" id="JAUUTY010000002">
    <property type="protein sequence ID" value="KAK1682868.1"/>
    <property type="molecule type" value="Genomic_DNA"/>
</dbReference>
<sequence>MSAMSLVKAPIGQGLRPAGHNPRRGGGVVRSSLQGAVVASRAEWLASCAVLSSKVAALVSHSTNGHVAVAAAANGALLDLVPVRRAPAASIQNSVGNRGSDRRSIQIRFRSKVRGGTRSAVVQPMVIYHGAGKENPITAVSPRQRQPNHTPARARVLDGEPGEWHLQFRRQFGPAEAVEWDNLCHEIQALPTDMEEDMVSWALERSDNFSTKSAYAQLSQGAAVTSFRDVRRTTVPPKIKVFLWQLIRRRLPSGEQFAKRQGASNSLCSLCSDWEDCNHIFFSCSITRLMWAGVRKLLSCDWNPTGAGEFIVITRGLSGPLRRLVWQPNVEPFEMCAIS</sequence>
<name>A0AAD8TJL2_LOLMU</name>
<proteinExistence type="predicted"/>
<dbReference type="AlphaFoldDB" id="A0AAD8TJL2"/>
<organism evidence="2 3">
    <name type="scientific">Lolium multiflorum</name>
    <name type="common">Italian ryegrass</name>
    <name type="synonym">Lolium perenne subsp. multiflorum</name>
    <dbReference type="NCBI Taxonomy" id="4521"/>
    <lineage>
        <taxon>Eukaryota</taxon>
        <taxon>Viridiplantae</taxon>
        <taxon>Streptophyta</taxon>
        <taxon>Embryophyta</taxon>
        <taxon>Tracheophyta</taxon>
        <taxon>Spermatophyta</taxon>
        <taxon>Magnoliopsida</taxon>
        <taxon>Liliopsida</taxon>
        <taxon>Poales</taxon>
        <taxon>Poaceae</taxon>
        <taxon>BOP clade</taxon>
        <taxon>Pooideae</taxon>
        <taxon>Poodae</taxon>
        <taxon>Poeae</taxon>
        <taxon>Poeae Chloroplast Group 2 (Poeae type)</taxon>
        <taxon>Loliodinae</taxon>
        <taxon>Loliinae</taxon>
        <taxon>Lolium</taxon>
    </lineage>
</organism>
<evidence type="ECO:0000313" key="3">
    <source>
        <dbReference type="Proteomes" id="UP001231189"/>
    </source>
</evidence>
<reference evidence="2" key="1">
    <citation type="submission" date="2023-07" db="EMBL/GenBank/DDBJ databases">
        <title>A chromosome-level genome assembly of Lolium multiflorum.</title>
        <authorList>
            <person name="Chen Y."/>
            <person name="Copetti D."/>
            <person name="Kolliker R."/>
            <person name="Studer B."/>
        </authorList>
    </citation>
    <scope>NUCLEOTIDE SEQUENCE</scope>
    <source>
        <strain evidence="2">02402/16</strain>
        <tissue evidence="2">Leaf</tissue>
    </source>
</reference>
<dbReference type="Proteomes" id="UP001231189">
    <property type="component" value="Unassembled WGS sequence"/>
</dbReference>
<feature type="domain" description="Reverse transcriptase zinc-binding" evidence="1">
    <location>
        <begin position="209"/>
        <end position="291"/>
    </location>
</feature>
<protein>
    <recommendedName>
        <fullName evidence="1">Reverse transcriptase zinc-binding domain-containing protein</fullName>
    </recommendedName>
</protein>
<comment type="caution">
    <text evidence="2">The sequence shown here is derived from an EMBL/GenBank/DDBJ whole genome shotgun (WGS) entry which is preliminary data.</text>
</comment>
<gene>
    <name evidence="2" type="ORF">QYE76_043716</name>
</gene>
<keyword evidence="3" id="KW-1185">Reference proteome</keyword>